<evidence type="ECO:0000256" key="4">
    <source>
        <dbReference type="ARBA" id="ARBA00013112"/>
    </source>
</evidence>
<dbReference type="InterPro" id="IPR036412">
    <property type="entry name" value="HAD-like_sf"/>
</dbReference>
<dbReference type="NCBIfam" id="TIGR01482">
    <property type="entry name" value="SPP-subfamily"/>
    <property type="match status" value="1"/>
</dbReference>
<proteinExistence type="inferred from homology"/>
<evidence type="ECO:0000256" key="2">
    <source>
        <dbReference type="ARBA" id="ARBA00005070"/>
    </source>
</evidence>
<reference evidence="8 9" key="1">
    <citation type="submission" date="2017-02" db="EMBL/GenBank/DDBJ databases">
        <title>Draft Genome Sequences of 'Candidatus Synechococcus spongiarum', Cyanobacterial Symbionts of the Mediterranean Sponge Aplysina aerophoba from two locations.</title>
        <authorList>
            <person name="Slaby B.M."/>
            <person name="Hentschel U."/>
        </authorList>
    </citation>
    <scope>NUCLEOTIDE SEQUENCE [LARGE SCALE GENOMIC DNA]</scope>
    <source>
        <strain evidence="8">LMB bulk15M</strain>
    </source>
</reference>
<evidence type="ECO:0000256" key="5">
    <source>
        <dbReference type="ARBA" id="ARBA00022801"/>
    </source>
</evidence>
<dbReference type="AlphaFoldDB" id="A0A1T1D1A9"/>
<evidence type="ECO:0000256" key="1">
    <source>
        <dbReference type="ARBA" id="ARBA00001946"/>
    </source>
</evidence>
<dbReference type="PANTHER" id="PTHR46521:SF4">
    <property type="entry name" value="SUCROSE-PHOSPHATASE 2-RELATED"/>
    <property type="match status" value="1"/>
</dbReference>
<comment type="cofactor">
    <cofactor evidence="1">
        <name>Mg(2+)</name>
        <dbReference type="ChEBI" id="CHEBI:18420"/>
    </cofactor>
</comment>
<dbReference type="Gene3D" id="3.90.1070.10">
    <property type="match status" value="1"/>
</dbReference>
<comment type="pathway">
    <text evidence="2">Glycan biosynthesis; sucrose biosynthesis; sucrose from D-fructose 6-phosphate and UDP-alpha-D-glucose: step 2/2.</text>
</comment>
<dbReference type="SFLD" id="SFLDG01141">
    <property type="entry name" value="C2.B.1:_Sucrose_Phosphatase_Li"/>
    <property type="match status" value="1"/>
</dbReference>
<evidence type="ECO:0000259" key="7">
    <source>
        <dbReference type="Pfam" id="PF05116"/>
    </source>
</evidence>
<evidence type="ECO:0000256" key="3">
    <source>
        <dbReference type="ARBA" id="ARBA00007211"/>
    </source>
</evidence>
<protein>
    <recommendedName>
        <fullName evidence="4">sucrose-phosphate phosphatase</fullName>
        <ecNumber evidence="4">3.1.3.24</ecNumber>
    </recommendedName>
</protein>
<dbReference type="Pfam" id="PF05116">
    <property type="entry name" value="S6PP"/>
    <property type="match status" value="1"/>
</dbReference>
<keyword evidence="5" id="KW-0378">Hydrolase</keyword>
<name>A0A1T1D1A9_9SYNE</name>
<dbReference type="EMBL" id="MWLD01000034">
    <property type="protein sequence ID" value="OOV34528.1"/>
    <property type="molecule type" value="Genomic_DNA"/>
</dbReference>
<evidence type="ECO:0000256" key="6">
    <source>
        <dbReference type="ARBA" id="ARBA00048036"/>
    </source>
</evidence>
<dbReference type="SFLD" id="SFLDG01140">
    <property type="entry name" value="C2.B:_Phosphomannomutase_and_P"/>
    <property type="match status" value="1"/>
</dbReference>
<dbReference type="EC" id="3.1.3.24" evidence="4"/>
<comment type="catalytic activity">
    <reaction evidence="6">
        <text>sucrose 6(F)-phosphate + H2O = sucrose + phosphate</text>
        <dbReference type="Rhea" id="RHEA:19289"/>
        <dbReference type="ChEBI" id="CHEBI:15377"/>
        <dbReference type="ChEBI" id="CHEBI:17992"/>
        <dbReference type="ChEBI" id="CHEBI:43474"/>
        <dbReference type="ChEBI" id="CHEBI:57723"/>
        <dbReference type="EC" id="3.1.3.24"/>
    </reaction>
</comment>
<dbReference type="InterPro" id="IPR012847">
    <property type="entry name" value="Sucrose_phosphatase_pln/cyn"/>
</dbReference>
<dbReference type="InterPro" id="IPR023214">
    <property type="entry name" value="HAD_sf"/>
</dbReference>
<feature type="domain" description="Sucrose phosphatase-like" evidence="7">
    <location>
        <begin position="3"/>
        <end position="243"/>
    </location>
</feature>
<dbReference type="Gene3D" id="3.40.50.1000">
    <property type="entry name" value="HAD superfamily/HAD-like"/>
    <property type="match status" value="1"/>
</dbReference>
<dbReference type="GO" id="GO:0005986">
    <property type="term" value="P:sucrose biosynthetic process"/>
    <property type="evidence" value="ECO:0007669"/>
    <property type="project" value="UniProtKB-UniPathway"/>
</dbReference>
<organism evidence="8 9">
    <name type="scientific">Candidatus Synechococcus spongiarum LMB bulk15M</name>
    <dbReference type="NCBI Taxonomy" id="1943582"/>
    <lineage>
        <taxon>Bacteria</taxon>
        <taxon>Bacillati</taxon>
        <taxon>Cyanobacteriota</taxon>
        <taxon>Cyanophyceae</taxon>
        <taxon>Synechococcales</taxon>
        <taxon>Synechococcaceae</taxon>
        <taxon>Synechococcus</taxon>
    </lineage>
</organism>
<dbReference type="GO" id="GO:0050307">
    <property type="term" value="F:sucrose-phosphate phosphatase activity"/>
    <property type="evidence" value="ECO:0007669"/>
    <property type="project" value="UniProtKB-EC"/>
</dbReference>
<dbReference type="Proteomes" id="UP000242636">
    <property type="component" value="Unassembled WGS sequence"/>
</dbReference>
<comment type="similarity">
    <text evidence="3">Belongs to the sucrose phosphatase family.</text>
</comment>
<gene>
    <name evidence="8" type="ORF">BV61_02555</name>
</gene>
<accession>A0A1T1D1A9</accession>
<dbReference type="NCBIfam" id="TIGR01485">
    <property type="entry name" value="SPP_plant-cyano"/>
    <property type="match status" value="1"/>
</dbReference>
<dbReference type="NCBIfam" id="TIGR01484">
    <property type="entry name" value="HAD-SF-IIB"/>
    <property type="match status" value="1"/>
</dbReference>
<comment type="caution">
    <text evidence="8">The sequence shown here is derived from an EMBL/GenBank/DDBJ whole genome shotgun (WGS) entry which is preliminary data.</text>
</comment>
<keyword evidence="9" id="KW-1185">Reference proteome</keyword>
<dbReference type="PANTHER" id="PTHR46521">
    <property type="entry name" value="SUCROSE-PHOSPHATASE 2-RELATED"/>
    <property type="match status" value="1"/>
</dbReference>
<dbReference type="SFLD" id="SFLDS00003">
    <property type="entry name" value="Haloacid_Dehalogenase"/>
    <property type="match status" value="1"/>
</dbReference>
<evidence type="ECO:0000313" key="9">
    <source>
        <dbReference type="Proteomes" id="UP000242636"/>
    </source>
</evidence>
<dbReference type="InterPro" id="IPR006379">
    <property type="entry name" value="HAD-SF_hydro_IIB"/>
</dbReference>
<dbReference type="InterPro" id="IPR051518">
    <property type="entry name" value="Sucrose_Phosphatase"/>
</dbReference>
<dbReference type="UniPathway" id="UPA00371">
    <property type="reaction ID" value="UER00546"/>
</dbReference>
<dbReference type="InterPro" id="IPR006380">
    <property type="entry name" value="SPP-like_dom"/>
</dbReference>
<dbReference type="GO" id="GO:0000287">
    <property type="term" value="F:magnesium ion binding"/>
    <property type="evidence" value="ECO:0007669"/>
    <property type="project" value="InterPro"/>
</dbReference>
<dbReference type="SUPFAM" id="SSF56784">
    <property type="entry name" value="HAD-like"/>
    <property type="match status" value="1"/>
</dbReference>
<sequence>MKDLLLVTDLDHTLVGDRHALARLNHTLRTLRSRIHLVYATGRSLAGARQLQQEEDLLEPEGWATGVGSALLWCGQPDLAWDRQLQRHWDRPALSALLSGWSGLILQPASEQTPYKLSYELVKPRVGTEEAHQFEQHLRATLRQADLQAQVVFSSGHQLDLLPPAAGKGAVSGYLQQKLGLRPDQVLCCGDSGNDRSMLGGPWWGVMVSNARPELLDWWRRVRPATLLRSHHHHAGAILHALTTLPLLAEHSADPTAPAGNGDTSGYSVH</sequence>
<evidence type="ECO:0000313" key="8">
    <source>
        <dbReference type="EMBL" id="OOV34528.1"/>
    </source>
</evidence>